<protein>
    <submittedName>
        <fullName evidence="1">Uncharacterized protein</fullName>
    </submittedName>
</protein>
<sequence>MGTLNELTIPYGEKKVIGLLKGVTGSSNEFENLANKIGRPGRIIVLSEKPEELVEKVLQKLKETK</sequence>
<dbReference type="Proteomes" id="UP000070311">
    <property type="component" value="Unassembled WGS sequence"/>
</dbReference>
<accession>A0A133VE45</accession>
<dbReference type="AlphaFoldDB" id="A0A133VE45"/>
<evidence type="ECO:0000313" key="1">
    <source>
        <dbReference type="EMBL" id="KXB04722.1"/>
    </source>
</evidence>
<name>A0A133VE45_9EURY</name>
<organism evidence="1 2">
    <name type="scientific">candidate division MSBL1 archaeon SCGC-AAA382A13</name>
    <dbReference type="NCBI Taxonomy" id="1698279"/>
    <lineage>
        <taxon>Archaea</taxon>
        <taxon>Methanobacteriati</taxon>
        <taxon>Methanobacteriota</taxon>
        <taxon>candidate division MSBL1</taxon>
    </lineage>
</organism>
<comment type="caution">
    <text evidence="1">The sequence shown here is derived from an EMBL/GenBank/DDBJ whole genome shotgun (WGS) entry which is preliminary data.</text>
</comment>
<reference evidence="1 2" key="1">
    <citation type="journal article" date="2016" name="Sci. Rep.">
        <title>Metabolic traits of an uncultured archaeal lineage -MSBL1- from brine pools of the Red Sea.</title>
        <authorList>
            <person name="Mwirichia R."/>
            <person name="Alam I."/>
            <person name="Rashid M."/>
            <person name="Vinu M."/>
            <person name="Ba-Alawi W."/>
            <person name="Anthony Kamau A."/>
            <person name="Kamanda Ngugi D."/>
            <person name="Goker M."/>
            <person name="Klenk H.P."/>
            <person name="Bajic V."/>
            <person name="Stingl U."/>
        </authorList>
    </citation>
    <scope>NUCLEOTIDE SEQUENCE [LARGE SCALE GENOMIC DNA]</scope>
    <source>
        <strain evidence="1">SCGC-AAA382A13</strain>
    </source>
</reference>
<proteinExistence type="predicted"/>
<keyword evidence="2" id="KW-1185">Reference proteome</keyword>
<dbReference type="EMBL" id="LHYD01000046">
    <property type="protein sequence ID" value="KXB04722.1"/>
    <property type="molecule type" value="Genomic_DNA"/>
</dbReference>
<gene>
    <name evidence="1" type="ORF">AKJ50_02065</name>
</gene>
<evidence type="ECO:0000313" key="2">
    <source>
        <dbReference type="Proteomes" id="UP000070311"/>
    </source>
</evidence>